<evidence type="ECO:0000256" key="22">
    <source>
        <dbReference type="ARBA" id="ARBA00049443"/>
    </source>
</evidence>
<evidence type="ECO:0000256" key="6">
    <source>
        <dbReference type="ARBA" id="ARBA00022824"/>
    </source>
</evidence>
<dbReference type="AlphaFoldDB" id="A0A8J1TTE8"/>
<comment type="cofactor">
    <cofactor evidence="1">
        <name>FAD</name>
        <dbReference type="ChEBI" id="CHEBI:57692"/>
    </cofactor>
</comment>
<dbReference type="GO" id="GO:0034899">
    <property type="term" value="F:trimethylamine monooxygenase activity"/>
    <property type="evidence" value="ECO:0007669"/>
    <property type="project" value="UniProtKB-EC"/>
</dbReference>
<dbReference type="Pfam" id="PF00743">
    <property type="entry name" value="FMO-like"/>
    <property type="match status" value="1"/>
</dbReference>
<dbReference type="Proteomes" id="UP000749559">
    <property type="component" value="Unassembled WGS sequence"/>
</dbReference>
<comment type="catalytic activity">
    <reaction evidence="19">
        <text>hypotaurine + NADH + O2 + H(+) = taurine + NAD(+) + H2O</text>
        <dbReference type="Rhea" id="RHEA:74111"/>
        <dbReference type="ChEBI" id="CHEBI:15377"/>
        <dbReference type="ChEBI" id="CHEBI:15378"/>
        <dbReference type="ChEBI" id="CHEBI:15379"/>
        <dbReference type="ChEBI" id="CHEBI:57540"/>
        <dbReference type="ChEBI" id="CHEBI:57853"/>
        <dbReference type="ChEBI" id="CHEBI:57945"/>
        <dbReference type="ChEBI" id="CHEBI:507393"/>
        <dbReference type="EC" id="1.14.13.8"/>
    </reaction>
    <physiologicalReaction direction="left-to-right" evidence="19">
        <dbReference type="Rhea" id="RHEA:74112"/>
    </physiologicalReaction>
</comment>
<evidence type="ECO:0000256" key="20">
    <source>
        <dbReference type="ARBA" id="ARBA00048041"/>
    </source>
</evidence>
<dbReference type="EMBL" id="CAIIXF020000003">
    <property type="protein sequence ID" value="CAH1779587.1"/>
    <property type="molecule type" value="Genomic_DNA"/>
</dbReference>
<comment type="catalytic activity">
    <reaction evidence="20">
        <text>hypotaurine + NADPH + O2 + H(+) = taurine + NADP(+) + H2O</text>
        <dbReference type="Rhea" id="RHEA:69819"/>
        <dbReference type="ChEBI" id="CHEBI:15377"/>
        <dbReference type="ChEBI" id="CHEBI:15378"/>
        <dbReference type="ChEBI" id="CHEBI:15379"/>
        <dbReference type="ChEBI" id="CHEBI:57783"/>
        <dbReference type="ChEBI" id="CHEBI:57853"/>
        <dbReference type="ChEBI" id="CHEBI:58349"/>
        <dbReference type="ChEBI" id="CHEBI:507393"/>
        <dbReference type="EC" id="1.14.13.8"/>
    </reaction>
    <physiologicalReaction direction="left-to-right" evidence="20">
        <dbReference type="Rhea" id="RHEA:69820"/>
    </physiologicalReaction>
</comment>
<keyword evidence="5" id="KW-0812">Transmembrane</keyword>
<dbReference type="GO" id="GO:0005789">
    <property type="term" value="C:endoplasmic reticulum membrane"/>
    <property type="evidence" value="ECO:0007669"/>
    <property type="project" value="UniProtKB-SubCell"/>
</dbReference>
<dbReference type="InterPro" id="IPR000960">
    <property type="entry name" value="Flavin_mOase"/>
</dbReference>
<comment type="catalytic activity">
    <reaction evidence="22">
        <text>N,N-dimethylaniline + NADPH + O2 + H(+) = N,N-dimethylaniline N-oxide + NADP(+) + H2O</text>
        <dbReference type="Rhea" id="RHEA:24468"/>
        <dbReference type="ChEBI" id="CHEBI:15377"/>
        <dbReference type="ChEBI" id="CHEBI:15378"/>
        <dbReference type="ChEBI" id="CHEBI:15379"/>
        <dbReference type="ChEBI" id="CHEBI:16269"/>
        <dbReference type="ChEBI" id="CHEBI:17735"/>
        <dbReference type="ChEBI" id="CHEBI:57783"/>
        <dbReference type="ChEBI" id="CHEBI:58349"/>
        <dbReference type="EC" id="1.14.13.8"/>
    </reaction>
    <physiologicalReaction direction="left-to-right" evidence="22">
        <dbReference type="Rhea" id="RHEA:24469"/>
    </physiologicalReaction>
</comment>
<keyword evidence="8" id="KW-0521">NADP</keyword>
<comment type="caution">
    <text evidence="23">The sequence shown here is derived from an EMBL/GenBank/DDBJ whole genome shotgun (WGS) entry which is preliminary data.</text>
</comment>
<comment type="subcellular location">
    <subcellularLocation>
        <location evidence="2">Endoplasmic reticulum membrane</location>
        <topology evidence="2">Single-pass membrane protein</topology>
    </subcellularLocation>
</comment>
<dbReference type="PRINTS" id="PR00370">
    <property type="entry name" value="FMOXYGENASE"/>
</dbReference>
<evidence type="ECO:0000256" key="16">
    <source>
        <dbReference type="ARBA" id="ARBA00034554"/>
    </source>
</evidence>
<evidence type="ECO:0000256" key="19">
    <source>
        <dbReference type="ARBA" id="ARBA00047338"/>
    </source>
</evidence>
<dbReference type="GO" id="GO:0050660">
    <property type="term" value="F:flavin adenine dinucleotide binding"/>
    <property type="evidence" value="ECO:0007669"/>
    <property type="project" value="InterPro"/>
</dbReference>
<evidence type="ECO:0000256" key="3">
    <source>
        <dbReference type="ARBA" id="ARBA00009183"/>
    </source>
</evidence>
<gene>
    <name evidence="23" type="ORF">OFUS_LOCUS6387</name>
</gene>
<evidence type="ECO:0000256" key="12">
    <source>
        <dbReference type="ARBA" id="ARBA00023136"/>
    </source>
</evidence>
<protein>
    <recommendedName>
        <fullName evidence="15">Flavin-containing monooxygenase 1</fullName>
        <ecNumber evidence="14">1.14.13.148</ecNumber>
    </recommendedName>
    <alternativeName>
        <fullName evidence="17">Dimethylaniline monooxygenase [N-oxide-forming] 1</fullName>
    </alternativeName>
    <alternativeName>
        <fullName evidence="13">Dimethylaniline oxidase 1</fullName>
    </alternativeName>
    <alternativeName>
        <fullName evidence="16">Trimethylamine monooxygenase</fullName>
    </alternativeName>
</protein>
<sequence>KECLEGNLQVVCFEKSNKIGGLWNIKDGKKDEDNKGPTVYPSLVMNTYKELSALSDHPVPDDWPNFLPWTLFLNYIESYEDRFQLRRHIQFNEEIVEVSRIDTESPGGRGWKVVHKNSTTGSESTDTFDAVIVATGVYSENYWPAYKGMDVFKGTFIHSGAFWTADEYRDKDLLVVGGSFSAGDVATEAARVSRNVFISAENGFWVFPRLLDGKPNEYQHSTRIINDITSIEDLEASLQEKVAKHVDPFEYGFNPKKGLSQQSFIANDEIWRMKRADRVHVVPGVKEFTGDSVIFSDGSTQHIDHVVFCTGYKTKCSFLKDIQHDSVFDLNLYKQMFPVGVPWADNTLAFAGFWEFLGGFFPCVELQSRLIVSVFRRKLKLPEREEMQKCIDTTMADSELQWGKPSIKTVPYVCMMDLADQMGIQPDIADIKVNDPELADRILEDILLPCQFRLHGDGAKYDQSRERIVNHSTRLKNGQHGFPYVSKDGETVYDQGCH</sequence>
<keyword evidence="12" id="KW-0472">Membrane</keyword>
<evidence type="ECO:0000256" key="18">
    <source>
        <dbReference type="ARBA" id="ARBA00045957"/>
    </source>
</evidence>
<evidence type="ECO:0000256" key="21">
    <source>
        <dbReference type="ARBA" id="ARBA00048088"/>
    </source>
</evidence>
<feature type="non-terminal residue" evidence="23">
    <location>
        <position position="1"/>
    </location>
</feature>
<comment type="similarity">
    <text evidence="3">Belongs to the FMO family.</text>
</comment>
<comment type="function">
    <text evidence="18">Broad spectrum monooxygenase that catalyzes the oxygenation of a wide variety of nitrogen- and sulfur-containing compounds including xenobiotics. Catalyzes the S-oxygenation of hypotaurine to produce taurine, an organic osmolyte involved in cell volume regulation as well as a variety of cytoprotective and developmental processes. In vitro, catalyzes the N-oxygenation of trimethylamine (TMA) to produce trimethylamine N-oxide (TMAO) and could therefore participate to the detoxification of this compound that is generated by the action of gut microbiota from dietary precursors such as choline, choline containing compounds, betaine or L-carnitine.</text>
</comment>
<dbReference type="EC" id="1.14.13.148" evidence="14"/>
<evidence type="ECO:0000256" key="13">
    <source>
        <dbReference type="ARBA" id="ARBA00029725"/>
    </source>
</evidence>
<dbReference type="GO" id="GO:0050661">
    <property type="term" value="F:NADP binding"/>
    <property type="evidence" value="ECO:0007669"/>
    <property type="project" value="InterPro"/>
</dbReference>
<evidence type="ECO:0000313" key="24">
    <source>
        <dbReference type="Proteomes" id="UP000749559"/>
    </source>
</evidence>
<organism evidence="23 24">
    <name type="scientific">Owenia fusiformis</name>
    <name type="common">Polychaete worm</name>
    <dbReference type="NCBI Taxonomy" id="6347"/>
    <lineage>
        <taxon>Eukaryota</taxon>
        <taxon>Metazoa</taxon>
        <taxon>Spiralia</taxon>
        <taxon>Lophotrochozoa</taxon>
        <taxon>Annelida</taxon>
        <taxon>Polychaeta</taxon>
        <taxon>Sedentaria</taxon>
        <taxon>Canalipalpata</taxon>
        <taxon>Sabellida</taxon>
        <taxon>Oweniida</taxon>
        <taxon>Oweniidae</taxon>
        <taxon>Owenia</taxon>
    </lineage>
</organism>
<dbReference type="InterPro" id="IPR050346">
    <property type="entry name" value="FMO-like"/>
</dbReference>
<evidence type="ECO:0000256" key="1">
    <source>
        <dbReference type="ARBA" id="ARBA00001974"/>
    </source>
</evidence>
<evidence type="ECO:0000256" key="8">
    <source>
        <dbReference type="ARBA" id="ARBA00022857"/>
    </source>
</evidence>
<comment type="catalytic activity">
    <reaction evidence="21">
        <text>trimethylamine + NADPH + O2 = trimethylamine N-oxide + NADP(+) + H2O</text>
        <dbReference type="Rhea" id="RHEA:31979"/>
        <dbReference type="ChEBI" id="CHEBI:15377"/>
        <dbReference type="ChEBI" id="CHEBI:15379"/>
        <dbReference type="ChEBI" id="CHEBI:15724"/>
        <dbReference type="ChEBI" id="CHEBI:57783"/>
        <dbReference type="ChEBI" id="CHEBI:58349"/>
        <dbReference type="ChEBI" id="CHEBI:58389"/>
        <dbReference type="EC" id="1.14.13.148"/>
    </reaction>
    <physiologicalReaction direction="left-to-right" evidence="21">
        <dbReference type="Rhea" id="RHEA:31980"/>
    </physiologicalReaction>
</comment>
<evidence type="ECO:0000256" key="2">
    <source>
        <dbReference type="ARBA" id="ARBA00004389"/>
    </source>
</evidence>
<evidence type="ECO:0000256" key="14">
    <source>
        <dbReference type="ARBA" id="ARBA00034528"/>
    </source>
</evidence>
<dbReference type="InterPro" id="IPR020946">
    <property type="entry name" value="Flavin_mOase-like"/>
</dbReference>
<evidence type="ECO:0000256" key="17">
    <source>
        <dbReference type="ARBA" id="ARBA00034561"/>
    </source>
</evidence>
<keyword evidence="11" id="KW-0503">Monooxygenase</keyword>
<evidence type="ECO:0000256" key="9">
    <source>
        <dbReference type="ARBA" id="ARBA00022989"/>
    </source>
</evidence>
<dbReference type="OrthoDB" id="6153452at2759"/>
<keyword evidence="9" id="KW-1133">Transmembrane helix</keyword>
<keyword evidence="7" id="KW-0274">FAD</keyword>
<dbReference type="PIRSF" id="PIRSF000332">
    <property type="entry name" value="FMO"/>
    <property type="match status" value="1"/>
</dbReference>
<accession>A0A8J1TTE8</accession>
<dbReference type="Gene3D" id="3.50.50.60">
    <property type="entry name" value="FAD/NAD(P)-binding domain"/>
    <property type="match status" value="1"/>
</dbReference>
<evidence type="ECO:0000256" key="7">
    <source>
        <dbReference type="ARBA" id="ARBA00022827"/>
    </source>
</evidence>
<keyword evidence="24" id="KW-1185">Reference proteome</keyword>
<evidence type="ECO:0000256" key="4">
    <source>
        <dbReference type="ARBA" id="ARBA00022630"/>
    </source>
</evidence>
<evidence type="ECO:0000256" key="5">
    <source>
        <dbReference type="ARBA" id="ARBA00022692"/>
    </source>
</evidence>
<evidence type="ECO:0000313" key="23">
    <source>
        <dbReference type="EMBL" id="CAH1779587.1"/>
    </source>
</evidence>
<dbReference type="InterPro" id="IPR036188">
    <property type="entry name" value="FAD/NAD-bd_sf"/>
</dbReference>
<evidence type="ECO:0000256" key="11">
    <source>
        <dbReference type="ARBA" id="ARBA00023033"/>
    </source>
</evidence>
<dbReference type="FunFam" id="3.50.50.60:FF:000159">
    <property type="entry name" value="Dimethylaniline monooxygenase [N-oxide-forming]"/>
    <property type="match status" value="1"/>
</dbReference>
<reference evidence="23" key="1">
    <citation type="submission" date="2022-03" db="EMBL/GenBank/DDBJ databases">
        <authorList>
            <person name="Martin C."/>
        </authorList>
    </citation>
    <scope>NUCLEOTIDE SEQUENCE</scope>
</reference>
<proteinExistence type="inferred from homology"/>
<evidence type="ECO:0000256" key="10">
    <source>
        <dbReference type="ARBA" id="ARBA00023002"/>
    </source>
</evidence>
<keyword evidence="10" id="KW-0560">Oxidoreductase</keyword>
<name>A0A8J1TTE8_OWEFU</name>
<dbReference type="GO" id="GO:0004499">
    <property type="term" value="F:N,N-dimethylaniline monooxygenase activity"/>
    <property type="evidence" value="ECO:0007669"/>
    <property type="project" value="InterPro"/>
</dbReference>
<evidence type="ECO:0000256" key="15">
    <source>
        <dbReference type="ARBA" id="ARBA00034536"/>
    </source>
</evidence>
<keyword evidence="4" id="KW-0285">Flavoprotein</keyword>
<dbReference type="PANTHER" id="PTHR23023">
    <property type="entry name" value="DIMETHYLANILINE MONOOXYGENASE"/>
    <property type="match status" value="1"/>
</dbReference>
<keyword evidence="6" id="KW-0256">Endoplasmic reticulum</keyword>
<dbReference type="SUPFAM" id="SSF51905">
    <property type="entry name" value="FAD/NAD(P)-binding domain"/>
    <property type="match status" value="2"/>
</dbReference>